<evidence type="ECO:0000256" key="1">
    <source>
        <dbReference type="SAM" id="MobiDB-lite"/>
    </source>
</evidence>
<proteinExistence type="predicted"/>
<dbReference type="PANTHER" id="PTHR11575:SF24">
    <property type="entry name" value="5'-NUCLEOTIDASE"/>
    <property type="match status" value="1"/>
</dbReference>
<evidence type="ECO:0000259" key="2">
    <source>
        <dbReference type="Pfam" id="PF13435"/>
    </source>
</evidence>
<sequence length="703" mass="75749">MSRSGYRGTAAVTVCTISFFAGMVAAIELGCERSPPPQPIPRKSAASGLATPPPEESPSAVAGTAAVPGKAAVPPTPAPRSESPASSSAASWVKQPETLSAGAPSAVPSGWIIPDEQPAHAVAQAGERSEAPASQAAPPPATFVPAVPTMNVQGELPKQAERGLPKAVVSEAAPGEALPNPLRGGGRPKGQLPSSPIETSSASSPPPLQPAAVIPAAQSQTPAGSSSGFKRRLERPPFDPIKENGQFFVGWTKPQVALVFTGRQDGYFEPCGCAGKERMKGGLSRRHTMIRQLREQGWPLVVMDVGGLIKGFGKQTEVKFQVTVDALRVIGYEAINLGHNDLRLPAPLLLSVVAPVGQQQSEFVSANVALFDFSADQWMSRYRVVEAGGKRVGITAVLGKSYQQEIRNPDLAFMDPEEALAKIVPQLKSQADILVLLADAADEEAFTLVKKFPEFNVLATTDGPAEPPGSPRFVPDTKTLLVRVGEKGMAAAVLGFYDNPDQPVAYQRVILDSRYPDSPEMKQMMVTYQNQLETLGLAGLEIRPVPHPRREIQGDYVGSEKCANCHEKSYLIWKKSGHAKAWDTLKNLDPPRTFDPECISCHVTGWHPTRYFPYISGFLSERETPQLIDVGCESCHGPGGEHVAAEMGSDIERQRRAAQAMIVTKEEAENSEVHNCRNCHDLDNSPDFDFAKYWPLVEHYEKE</sequence>
<accession>A0A286RI68</accession>
<dbReference type="GO" id="GO:0009166">
    <property type="term" value="P:nucleotide catabolic process"/>
    <property type="evidence" value="ECO:0007669"/>
    <property type="project" value="InterPro"/>
</dbReference>
<evidence type="ECO:0000313" key="3">
    <source>
        <dbReference type="EMBL" id="ASV75664.1"/>
    </source>
</evidence>
<dbReference type="GO" id="GO:0016787">
    <property type="term" value="F:hydrolase activity"/>
    <property type="evidence" value="ECO:0007669"/>
    <property type="project" value="InterPro"/>
</dbReference>
<dbReference type="InterPro" id="IPR023155">
    <property type="entry name" value="Cyt_c-552/4"/>
</dbReference>
<dbReference type="PANTHER" id="PTHR11575">
    <property type="entry name" value="5'-NUCLEOTIDASE-RELATED"/>
    <property type="match status" value="1"/>
</dbReference>
<dbReference type="AlphaFoldDB" id="A0A286RI68"/>
<dbReference type="EMBL" id="CP018477">
    <property type="protein sequence ID" value="ASV75664.1"/>
    <property type="molecule type" value="Genomic_DNA"/>
</dbReference>
<dbReference type="Gene3D" id="3.60.21.10">
    <property type="match status" value="1"/>
</dbReference>
<feature type="compositionally biased region" description="Low complexity" evidence="1">
    <location>
        <begin position="193"/>
        <end position="203"/>
    </location>
</feature>
<dbReference type="InterPro" id="IPR029052">
    <property type="entry name" value="Metallo-depent_PP-like"/>
</dbReference>
<dbReference type="InterPro" id="IPR036280">
    <property type="entry name" value="Multihaem_cyt_sf"/>
</dbReference>
<evidence type="ECO:0000313" key="4">
    <source>
        <dbReference type="Proteomes" id="UP000215086"/>
    </source>
</evidence>
<dbReference type="OrthoDB" id="9814800at2"/>
<reference evidence="3 4" key="1">
    <citation type="journal article" name="Front. Microbiol.">
        <title>Sugar Metabolism of the First Thermophilic Planctomycete Thermogutta terrifontis: Comparative Genomic and Transcriptomic Approaches.</title>
        <authorList>
            <person name="Elcheninov A.G."/>
            <person name="Menzel P."/>
            <person name="Gudbergsdottir S.R."/>
            <person name="Slesarev A.I."/>
            <person name="Kadnikov V.V."/>
            <person name="Krogh A."/>
            <person name="Bonch-Osmolovskaya E.A."/>
            <person name="Peng X."/>
            <person name="Kublanov I.V."/>
        </authorList>
    </citation>
    <scope>NUCLEOTIDE SEQUENCE [LARGE SCALE GENOMIC DNA]</scope>
    <source>
        <strain evidence="3 4">R1</strain>
    </source>
</reference>
<dbReference type="Pfam" id="PF13435">
    <property type="entry name" value="Cytochrome_C554"/>
    <property type="match status" value="1"/>
</dbReference>
<feature type="region of interest" description="Disordered" evidence="1">
    <location>
        <begin position="32"/>
        <end position="236"/>
    </location>
</feature>
<dbReference type="RefSeq" id="WP_095415658.1">
    <property type="nucleotide sequence ID" value="NZ_CP018477.1"/>
</dbReference>
<gene>
    <name evidence="3" type="ORF">THTE_3062</name>
</gene>
<feature type="compositionally biased region" description="Polar residues" evidence="1">
    <location>
        <begin position="217"/>
        <end position="228"/>
    </location>
</feature>
<dbReference type="KEGG" id="ttf:THTE_3062"/>
<dbReference type="Gene3D" id="1.10.1130.10">
    <property type="entry name" value="Flavocytochrome C3, Chain A"/>
    <property type="match status" value="1"/>
</dbReference>
<protein>
    <submittedName>
        <fullName evidence="3">Putative cytochrome c-554</fullName>
    </submittedName>
</protein>
<organism evidence="3 4">
    <name type="scientific">Thermogutta terrifontis</name>
    <dbReference type="NCBI Taxonomy" id="1331910"/>
    <lineage>
        <taxon>Bacteria</taxon>
        <taxon>Pseudomonadati</taxon>
        <taxon>Planctomycetota</taxon>
        <taxon>Planctomycetia</taxon>
        <taxon>Pirellulales</taxon>
        <taxon>Thermoguttaceae</taxon>
        <taxon>Thermogutta</taxon>
    </lineage>
</organism>
<feature type="compositionally biased region" description="Low complexity" evidence="1">
    <location>
        <begin position="79"/>
        <end position="91"/>
    </location>
</feature>
<dbReference type="Proteomes" id="UP000215086">
    <property type="component" value="Chromosome"/>
</dbReference>
<dbReference type="GO" id="GO:0030288">
    <property type="term" value="C:outer membrane-bounded periplasmic space"/>
    <property type="evidence" value="ECO:0007669"/>
    <property type="project" value="TreeGrafter"/>
</dbReference>
<feature type="domain" description="Cytochrome c-552/4" evidence="2">
    <location>
        <begin position="561"/>
        <end position="637"/>
    </location>
</feature>
<keyword evidence="4" id="KW-1185">Reference proteome</keyword>
<name>A0A286RI68_9BACT</name>
<dbReference type="InterPro" id="IPR006179">
    <property type="entry name" value="5_nucleotidase/apyrase"/>
</dbReference>
<dbReference type="SUPFAM" id="SSF48695">
    <property type="entry name" value="Multiheme cytochromes"/>
    <property type="match status" value="1"/>
</dbReference>
<dbReference type="SUPFAM" id="SSF56300">
    <property type="entry name" value="Metallo-dependent phosphatases"/>
    <property type="match status" value="1"/>
</dbReference>